<dbReference type="RefSeq" id="XP_022237903.1">
    <property type="nucleotide sequence ID" value="XM_022382195.1"/>
</dbReference>
<evidence type="ECO:0000313" key="2">
    <source>
        <dbReference type="Proteomes" id="UP000694941"/>
    </source>
</evidence>
<organism evidence="2 3">
    <name type="scientific">Limulus polyphemus</name>
    <name type="common">Atlantic horseshoe crab</name>
    <dbReference type="NCBI Taxonomy" id="6850"/>
    <lineage>
        <taxon>Eukaryota</taxon>
        <taxon>Metazoa</taxon>
        <taxon>Ecdysozoa</taxon>
        <taxon>Arthropoda</taxon>
        <taxon>Chelicerata</taxon>
        <taxon>Merostomata</taxon>
        <taxon>Xiphosura</taxon>
        <taxon>Limulidae</taxon>
        <taxon>Limulus</taxon>
    </lineage>
</organism>
<dbReference type="InterPro" id="IPR013783">
    <property type="entry name" value="Ig-like_fold"/>
</dbReference>
<evidence type="ECO:0000313" key="3">
    <source>
        <dbReference type="RefSeq" id="XP_022237903.1"/>
    </source>
</evidence>
<dbReference type="Proteomes" id="UP000694941">
    <property type="component" value="Unplaced"/>
</dbReference>
<dbReference type="PROSITE" id="PS50835">
    <property type="entry name" value="IG_LIKE"/>
    <property type="match status" value="1"/>
</dbReference>
<protein>
    <submittedName>
        <fullName evidence="3">Uncharacterized protein LOC111085077</fullName>
    </submittedName>
</protein>
<dbReference type="PANTHER" id="PTHR21261">
    <property type="entry name" value="BEAT PROTEIN"/>
    <property type="match status" value="1"/>
</dbReference>
<proteinExistence type="predicted"/>
<reference evidence="3" key="1">
    <citation type="submission" date="2025-08" db="UniProtKB">
        <authorList>
            <consortium name="RefSeq"/>
        </authorList>
    </citation>
    <scope>IDENTIFICATION</scope>
    <source>
        <tissue evidence="3">Muscle</tissue>
    </source>
</reference>
<sequence>MPKRLYGSSNNKVNSPQWLQNGSHESVVLDCEYEFAEKDNYFVVKWFLDNDPEPIYQWIPEFGSRHFTYRLQGRVNLEYSIFQSNELTRYRAINIINPTTDLSGTYTCNVLSRSGEDLWKKKMTVYAPPKEFTFTLTYESKDNIRLLCETKGVFPDHERKLYKITSTEKLQDLEVDKVYIYSQDPYNGYNVTVVKSLKANKLSRREPTIFECILTLSGTKFTKERRLFHYPGLFFSGGQQLL</sequence>
<dbReference type="InterPro" id="IPR007110">
    <property type="entry name" value="Ig-like_dom"/>
</dbReference>
<dbReference type="PANTHER" id="PTHR21261:SF2">
    <property type="entry name" value="GH04238P-RELATED"/>
    <property type="match status" value="1"/>
</dbReference>
<dbReference type="InterPro" id="IPR036179">
    <property type="entry name" value="Ig-like_dom_sf"/>
</dbReference>
<evidence type="ECO:0000259" key="1">
    <source>
        <dbReference type="PROSITE" id="PS50835"/>
    </source>
</evidence>
<dbReference type="Gene3D" id="2.60.40.10">
    <property type="entry name" value="Immunoglobulins"/>
    <property type="match status" value="1"/>
</dbReference>
<dbReference type="InterPro" id="IPR013151">
    <property type="entry name" value="Immunoglobulin_dom"/>
</dbReference>
<dbReference type="GeneID" id="111085077"/>
<accession>A0ABM1S2P8</accession>
<feature type="domain" description="Ig-like" evidence="1">
    <location>
        <begin position="2"/>
        <end position="124"/>
    </location>
</feature>
<name>A0ABM1S2P8_LIMPO</name>
<gene>
    <name evidence="3" type="primary">LOC111085077</name>
</gene>
<dbReference type="SUPFAM" id="SSF48726">
    <property type="entry name" value="Immunoglobulin"/>
    <property type="match status" value="1"/>
</dbReference>
<dbReference type="Pfam" id="PF00047">
    <property type="entry name" value="ig"/>
    <property type="match status" value="1"/>
</dbReference>
<keyword evidence="2" id="KW-1185">Reference proteome</keyword>